<keyword evidence="2" id="KW-0813">Transport</keyword>
<organism evidence="11 12">
    <name type="scientific">Streptomyces aurantiogriseus</name>
    <dbReference type="NCBI Taxonomy" id="66870"/>
    <lineage>
        <taxon>Bacteria</taxon>
        <taxon>Bacillati</taxon>
        <taxon>Actinomycetota</taxon>
        <taxon>Actinomycetes</taxon>
        <taxon>Kitasatosporales</taxon>
        <taxon>Streptomycetaceae</taxon>
        <taxon>Streptomyces</taxon>
    </lineage>
</organism>
<dbReference type="EMBL" id="BMSX01000019">
    <property type="protein sequence ID" value="GGR41651.1"/>
    <property type="molecule type" value="Genomic_DNA"/>
</dbReference>
<keyword evidence="6 9" id="KW-0472">Membrane</keyword>
<gene>
    <name evidence="11" type="ORF">GCM10010251_67950</name>
</gene>
<evidence type="ECO:0000256" key="8">
    <source>
        <dbReference type="SAM" id="MobiDB-lite"/>
    </source>
</evidence>
<keyword evidence="3" id="KW-1003">Cell membrane</keyword>
<name>A0A918KXR1_9ACTN</name>
<evidence type="ECO:0000259" key="10">
    <source>
        <dbReference type="PROSITE" id="PS50850"/>
    </source>
</evidence>
<evidence type="ECO:0000256" key="1">
    <source>
        <dbReference type="ARBA" id="ARBA00004651"/>
    </source>
</evidence>
<feature type="transmembrane region" description="Helical" evidence="9">
    <location>
        <begin position="357"/>
        <end position="381"/>
    </location>
</feature>
<dbReference type="InterPro" id="IPR036259">
    <property type="entry name" value="MFS_trans_sf"/>
</dbReference>
<dbReference type="SUPFAM" id="SSF103473">
    <property type="entry name" value="MFS general substrate transporter"/>
    <property type="match status" value="1"/>
</dbReference>
<evidence type="ECO:0000256" key="7">
    <source>
        <dbReference type="ARBA" id="ARBA00023251"/>
    </source>
</evidence>
<keyword evidence="4 9" id="KW-0812">Transmembrane</keyword>
<feature type="domain" description="Major facilitator superfamily (MFS) profile" evidence="10">
    <location>
        <begin position="9"/>
        <end position="454"/>
    </location>
</feature>
<dbReference type="RefSeq" id="WP_229911309.1">
    <property type="nucleotide sequence ID" value="NZ_BMSX01000019.1"/>
</dbReference>
<comment type="caution">
    <text evidence="11">The sequence shown here is derived from an EMBL/GenBank/DDBJ whole genome shotgun (WGS) entry which is preliminary data.</text>
</comment>
<feature type="transmembrane region" description="Helical" evidence="9">
    <location>
        <begin position="161"/>
        <end position="184"/>
    </location>
</feature>
<dbReference type="Pfam" id="PF07690">
    <property type="entry name" value="MFS_1"/>
    <property type="match status" value="2"/>
</dbReference>
<feature type="transmembrane region" description="Helical" evidence="9">
    <location>
        <begin position="431"/>
        <end position="450"/>
    </location>
</feature>
<reference evidence="11" key="1">
    <citation type="journal article" date="2014" name="Int. J. Syst. Evol. Microbiol.">
        <title>Complete genome sequence of Corynebacterium casei LMG S-19264T (=DSM 44701T), isolated from a smear-ripened cheese.</title>
        <authorList>
            <consortium name="US DOE Joint Genome Institute (JGI-PGF)"/>
            <person name="Walter F."/>
            <person name="Albersmeier A."/>
            <person name="Kalinowski J."/>
            <person name="Ruckert C."/>
        </authorList>
    </citation>
    <scope>NUCLEOTIDE SEQUENCE</scope>
    <source>
        <strain evidence="11">JCM 4346</strain>
    </source>
</reference>
<evidence type="ECO:0000313" key="12">
    <source>
        <dbReference type="Proteomes" id="UP000658320"/>
    </source>
</evidence>
<comment type="subcellular location">
    <subcellularLocation>
        <location evidence="1">Cell membrane</location>
        <topology evidence="1">Multi-pass membrane protein</topology>
    </subcellularLocation>
</comment>
<feature type="transmembrane region" description="Helical" evidence="9">
    <location>
        <begin position="402"/>
        <end position="425"/>
    </location>
</feature>
<dbReference type="InterPro" id="IPR020846">
    <property type="entry name" value="MFS_dom"/>
</dbReference>
<evidence type="ECO:0000256" key="5">
    <source>
        <dbReference type="ARBA" id="ARBA00022989"/>
    </source>
</evidence>
<dbReference type="Gene3D" id="1.20.1250.20">
    <property type="entry name" value="MFS general substrate transporter like domains"/>
    <property type="match status" value="1"/>
</dbReference>
<feature type="transmembrane region" description="Helical" evidence="9">
    <location>
        <begin position="228"/>
        <end position="247"/>
    </location>
</feature>
<evidence type="ECO:0000313" key="11">
    <source>
        <dbReference type="EMBL" id="GGR41651.1"/>
    </source>
</evidence>
<feature type="transmembrane region" description="Helical" evidence="9">
    <location>
        <begin position="100"/>
        <end position="121"/>
    </location>
</feature>
<feature type="transmembrane region" description="Helical" evidence="9">
    <location>
        <begin position="45"/>
        <end position="68"/>
    </location>
</feature>
<keyword evidence="7" id="KW-0046">Antibiotic resistance</keyword>
<proteinExistence type="predicted"/>
<evidence type="ECO:0000256" key="3">
    <source>
        <dbReference type="ARBA" id="ARBA00022475"/>
    </source>
</evidence>
<feature type="transmembrane region" description="Helical" evidence="9">
    <location>
        <begin position="133"/>
        <end position="155"/>
    </location>
</feature>
<dbReference type="InterPro" id="IPR011701">
    <property type="entry name" value="MFS"/>
</dbReference>
<dbReference type="PANTHER" id="PTHR42718:SF46">
    <property type="entry name" value="BLR6921 PROTEIN"/>
    <property type="match status" value="1"/>
</dbReference>
<feature type="transmembrane region" description="Helical" evidence="9">
    <location>
        <begin position="327"/>
        <end position="351"/>
    </location>
</feature>
<keyword evidence="12" id="KW-1185">Reference proteome</keyword>
<dbReference type="PANTHER" id="PTHR42718">
    <property type="entry name" value="MAJOR FACILITATOR SUPERFAMILY MULTIDRUG TRANSPORTER MFSC"/>
    <property type="match status" value="1"/>
</dbReference>
<evidence type="ECO:0000256" key="4">
    <source>
        <dbReference type="ARBA" id="ARBA00022692"/>
    </source>
</evidence>
<dbReference type="AlphaFoldDB" id="A0A918KXR1"/>
<keyword evidence="5 9" id="KW-1133">Transmembrane helix</keyword>
<feature type="transmembrane region" description="Helical" evidence="9">
    <location>
        <begin position="75"/>
        <end position="94"/>
    </location>
</feature>
<dbReference type="Gene3D" id="1.20.1720.10">
    <property type="entry name" value="Multidrug resistance protein D"/>
    <property type="match status" value="1"/>
</dbReference>
<evidence type="ECO:0000256" key="2">
    <source>
        <dbReference type="ARBA" id="ARBA00022448"/>
    </source>
</evidence>
<sequence length="486" mass="50088">MNGRGGRGAALLVAGAFFMENLDATIISTAAPEMAASFGARPEAVGVTVTAYVVALAVFIPLSGWAAGRWGTRRVFAAAIAVFTVASALCAAADGLTELVLTRVLQGIGGAMMVPVGRLAVLRTTRRRDLLRAIAWLTWPGLLAPVLAPALGGLFTTYASWRWIFLVNVPLGVVALPAALWLIPDLRREDGEERRGLDRVGFVLVGSGLAALVLGLELLGGSPARWCTAALWLGAGLLTCGLAVRHLRLSPRPLLDLATFRVTTFRVSNAGGALFRAAVSVPPFLLPLMFQQALGWSAARAGLVLTAVFAGNIAVKPFTTPLLRRFGFRTVLVVNGAATAVTFALCGMLGPRSPLPVVVAVLFVSGVCRSVSLSAYATIGFADIEPERTADANSLSSAVQQLATGLGVALATLSLGAAGPLASLLGLDGPTAAYAVAFGLLTVLPLMCVAEASRLRRDAGAMVTGAVPARAGRPPAPSSGSARPAR</sequence>
<feature type="transmembrane region" description="Helical" evidence="9">
    <location>
        <begin position="267"/>
        <end position="290"/>
    </location>
</feature>
<evidence type="ECO:0000256" key="6">
    <source>
        <dbReference type="ARBA" id="ARBA00023136"/>
    </source>
</evidence>
<protein>
    <submittedName>
        <fullName evidence="11">MFS transporter</fullName>
    </submittedName>
</protein>
<dbReference type="GO" id="GO:0005886">
    <property type="term" value="C:plasma membrane"/>
    <property type="evidence" value="ECO:0007669"/>
    <property type="project" value="UniProtKB-SubCell"/>
</dbReference>
<reference evidence="11" key="2">
    <citation type="submission" date="2020-09" db="EMBL/GenBank/DDBJ databases">
        <authorList>
            <person name="Sun Q."/>
            <person name="Ohkuma M."/>
        </authorList>
    </citation>
    <scope>NUCLEOTIDE SEQUENCE</scope>
    <source>
        <strain evidence="11">JCM 4346</strain>
    </source>
</reference>
<dbReference type="PROSITE" id="PS50850">
    <property type="entry name" value="MFS"/>
    <property type="match status" value="1"/>
</dbReference>
<feature type="transmembrane region" description="Helical" evidence="9">
    <location>
        <begin position="196"/>
        <end position="216"/>
    </location>
</feature>
<feature type="transmembrane region" description="Helical" evidence="9">
    <location>
        <begin position="296"/>
        <end position="315"/>
    </location>
</feature>
<dbReference type="Proteomes" id="UP000658320">
    <property type="component" value="Unassembled WGS sequence"/>
</dbReference>
<dbReference type="GO" id="GO:0022857">
    <property type="term" value="F:transmembrane transporter activity"/>
    <property type="evidence" value="ECO:0007669"/>
    <property type="project" value="InterPro"/>
</dbReference>
<accession>A0A918KXR1</accession>
<dbReference type="GO" id="GO:0046677">
    <property type="term" value="P:response to antibiotic"/>
    <property type="evidence" value="ECO:0007669"/>
    <property type="project" value="UniProtKB-KW"/>
</dbReference>
<feature type="region of interest" description="Disordered" evidence="8">
    <location>
        <begin position="466"/>
        <end position="486"/>
    </location>
</feature>
<evidence type="ECO:0000256" key="9">
    <source>
        <dbReference type="SAM" id="Phobius"/>
    </source>
</evidence>